<dbReference type="GO" id="GO:0005506">
    <property type="term" value="F:iron ion binding"/>
    <property type="evidence" value="ECO:0007669"/>
    <property type="project" value="InterPro"/>
</dbReference>
<dbReference type="InterPro" id="IPR017972">
    <property type="entry name" value="Cyt_P450_CS"/>
</dbReference>
<evidence type="ECO:0000256" key="3">
    <source>
        <dbReference type="ARBA" id="ARBA00022617"/>
    </source>
</evidence>
<evidence type="ECO:0000256" key="1">
    <source>
        <dbReference type="ARBA" id="ARBA00001971"/>
    </source>
</evidence>
<dbReference type="AlphaFoldDB" id="A0A9J6BYX8"/>
<evidence type="ECO:0008006" key="12">
    <source>
        <dbReference type="Google" id="ProtNLM"/>
    </source>
</evidence>
<dbReference type="OrthoDB" id="1470350at2759"/>
<dbReference type="PANTHER" id="PTHR24291">
    <property type="entry name" value="CYTOCHROME P450 FAMILY 4"/>
    <property type="match status" value="1"/>
</dbReference>
<keyword evidence="3 8" id="KW-0349">Heme</keyword>
<dbReference type="GO" id="GO:0004497">
    <property type="term" value="F:monooxygenase activity"/>
    <property type="evidence" value="ECO:0007669"/>
    <property type="project" value="UniProtKB-KW"/>
</dbReference>
<reference evidence="10" key="1">
    <citation type="submission" date="2021-03" db="EMBL/GenBank/DDBJ databases">
        <title>Chromosome level genome of the anhydrobiotic midge Polypedilum vanderplanki.</title>
        <authorList>
            <person name="Yoshida Y."/>
            <person name="Kikawada T."/>
            <person name="Gusev O."/>
        </authorList>
    </citation>
    <scope>NUCLEOTIDE SEQUENCE</scope>
    <source>
        <strain evidence="10">NIAS01</strain>
        <tissue evidence="10">Whole body or cell culture</tissue>
    </source>
</reference>
<evidence type="ECO:0000256" key="4">
    <source>
        <dbReference type="ARBA" id="ARBA00022723"/>
    </source>
</evidence>
<dbReference type="PANTHER" id="PTHR24291:SF187">
    <property type="entry name" value="CYTOCHROME P450 4AE1-RELATED"/>
    <property type="match status" value="1"/>
</dbReference>
<dbReference type="GO" id="GO:0020037">
    <property type="term" value="F:heme binding"/>
    <property type="evidence" value="ECO:0007669"/>
    <property type="project" value="InterPro"/>
</dbReference>
<keyword evidence="7 9" id="KW-0503">Monooxygenase</keyword>
<dbReference type="EMBL" id="JADBJN010000002">
    <property type="protein sequence ID" value="KAG5674888.1"/>
    <property type="molecule type" value="Genomic_DNA"/>
</dbReference>
<accession>A0A9J6BYX8</accession>
<comment type="cofactor">
    <cofactor evidence="1 8">
        <name>heme</name>
        <dbReference type="ChEBI" id="CHEBI:30413"/>
    </cofactor>
</comment>
<dbReference type="InterPro" id="IPR001128">
    <property type="entry name" value="Cyt_P450"/>
</dbReference>
<keyword evidence="6 8" id="KW-0408">Iron</keyword>
<proteinExistence type="inferred from homology"/>
<evidence type="ECO:0000256" key="5">
    <source>
        <dbReference type="ARBA" id="ARBA00023002"/>
    </source>
</evidence>
<evidence type="ECO:0000313" key="10">
    <source>
        <dbReference type="EMBL" id="KAG5674888.1"/>
    </source>
</evidence>
<protein>
    <recommendedName>
        <fullName evidence="12">Cytochrome P450</fullName>
    </recommendedName>
</protein>
<organism evidence="10 11">
    <name type="scientific">Polypedilum vanderplanki</name>
    <name type="common">Sleeping chironomid midge</name>
    <dbReference type="NCBI Taxonomy" id="319348"/>
    <lineage>
        <taxon>Eukaryota</taxon>
        <taxon>Metazoa</taxon>
        <taxon>Ecdysozoa</taxon>
        <taxon>Arthropoda</taxon>
        <taxon>Hexapoda</taxon>
        <taxon>Insecta</taxon>
        <taxon>Pterygota</taxon>
        <taxon>Neoptera</taxon>
        <taxon>Endopterygota</taxon>
        <taxon>Diptera</taxon>
        <taxon>Nematocera</taxon>
        <taxon>Chironomoidea</taxon>
        <taxon>Chironomidae</taxon>
        <taxon>Chironominae</taxon>
        <taxon>Polypedilum</taxon>
        <taxon>Polypedilum</taxon>
    </lineage>
</organism>
<dbReference type="PRINTS" id="PR00463">
    <property type="entry name" value="EP450I"/>
</dbReference>
<dbReference type="Gene3D" id="1.10.630.10">
    <property type="entry name" value="Cytochrome P450"/>
    <property type="match status" value="1"/>
</dbReference>
<dbReference type="PROSITE" id="PS00086">
    <property type="entry name" value="CYTOCHROME_P450"/>
    <property type="match status" value="1"/>
</dbReference>
<comment type="caution">
    <text evidence="10">The sequence shown here is derived from an EMBL/GenBank/DDBJ whole genome shotgun (WGS) entry which is preliminary data.</text>
</comment>
<sequence>MWFIYVALFILFIFILDDFLLDKRQFKLAEVFNGPKRLPLIGNVNIFLNLKPKDYYDFVKDFMEKYARTGTRMARYWAGNQLELMVDDYKLLEKIMSNPKFISKSSQYGFLHGVLGEGLLFSTDQKWFNRRRIITPTFHFKILEQFFEVFRKHNELLMEEIKEKSKNGKPINIFPIVTSSVLNALCETAMGYEMKPQDSDYLNAVREVGHIVATRFLSPWLRIEFIYNMTEGKRKQDKCAKIMHEFTTKLIEERRKLLSKSEKQNLSNLDDDDIGLKKKMCLLDVLLQSTVDNKPLSNADIQEEVDTFTFAGHDTTTNCICFTLYLISKHPEVKEKLLKEIEEVIGDGEVTFKSLNEFKYLELVIKESLRLYPPAPVISRRLYEEVDFGDFVAPANANYNLCLYTLFRNSEVFEKPNEFIPERFLKNIPPFAFVPFSAGQRNCIGQKFALINIKNNLINILRNFEVNPGNVEPTFEINLTIKCDSMLVGFKPK</sequence>
<dbReference type="Pfam" id="PF00067">
    <property type="entry name" value="p450"/>
    <property type="match status" value="1"/>
</dbReference>
<dbReference type="Proteomes" id="UP001107558">
    <property type="component" value="Chromosome 2"/>
</dbReference>
<evidence type="ECO:0000256" key="6">
    <source>
        <dbReference type="ARBA" id="ARBA00023004"/>
    </source>
</evidence>
<evidence type="ECO:0000256" key="7">
    <source>
        <dbReference type="ARBA" id="ARBA00023033"/>
    </source>
</evidence>
<evidence type="ECO:0000256" key="2">
    <source>
        <dbReference type="ARBA" id="ARBA00010617"/>
    </source>
</evidence>
<dbReference type="SUPFAM" id="SSF48264">
    <property type="entry name" value="Cytochrome P450"/>
    <property type="match status" value="1"/>
</dbReference>
<evidence type="ECO:0000256" key="8">
    <source>
        <dbReference type="PIRSR" id="PIRSR602401-1"/>
    </source>
</evidence>
<evidence type="ECO:0000313" key="11">
    <source>
        <dbReference type="Proteomes" id="UP001107558"/>
    </source>
</evidence>
<gene>
    <name evidence="10" type="ORF">PVAND_004833</name>
</gene>
<dbReference type="CDD" id="cd20628">
    <property type="entry name" value="CYP4"/>
    <property type="match status" value="1"/>
</dbReference>
<keyword evidence="11" id="KW-1185">Reference proteome</keyword>
<keyword evidence="5 9" id="KW-0560">Oxidoreductase</keyword>
<keyword evidence="4 8" id="KW-0479">Metal-binding</keyword>
<dbReference type="InterPro" id="IPR050196">
    <property type="entry name" value="Cytochrome_P450_Monoox"/>
</dbReference>
<dbReference type="PRINTS" id="PR00385">
    <property type="entry name" value="P450"/>
</dbReference>
<dbReference type="InterPro" id="IPR002401">
    <property type="entry name" value="Cyt_P450_E_grp-I"/>
</dbReference>
<comment type="similarity">
    <text evidence="2 9">Belongs to the cytochrome P450 family.</text>
</comment>
<dbReference type="InterPro" id="IPR036396">
    <property type="entry name" value="Cyt_P450_sf"/>
</dbReference>
<evidence type="ECO:0000256" key="9">
    <source>
        <dbReference type="RuleBase" id="RU000461"/>
    </source>
</evidence>
<feature type="binding site" description="axial binding residue" evidence="8">
    <location>
        <position position="443"/>
    </location>
    <ligand>
        <name>heme</name>
        <dbReference type="ChEBI" id="CHEBI:30413"/>
    </ligand>
    <ligandPart>
        <name>Fe</name>
        <dbReference type="ChEBI" id="CHEBI:18248"/>
    </ligandPart>
</feature>
<name>A0A9J6BYX8_POLVA</name>
<dbReference type="GO" id="GO:0016705">
    <property type="term" value="F:oxidoreductase activity, acting on paired donors, with incorporation or reduction of molecular oxygen"/>
    <property type="evidence" value="ECO:0007669"/>
    <property type="project" value="InterPro"/>
</dbReference>